<proteinExistence type="predicted"/>
<feature type="chain" id="PRO_5018785009" evidence="1">
    <location>
        <begin position="17"/>
        <end position="112"/>
    </location>
</feature>
<feature type="signal peptide" evidence="1">
    <location>
        <begin position="1"/>
        <end position="16"/>
    </location>
</feature>
<dbReference type="PaxDb" id="4081-Solyc09g042670.2.1"/>
<gene>
    <name evidence="2" type="primary">LOC101253416</name>
</gene>
<sequence length="112" mass="12785">MCVSSLGIYFVFACLCSHPSLHVASMPDLYLYCMLSFMLKKIRRSLAESTMKTILREWSLLHSRDNMGRRVEDYAYASAALDGEALTSVALNFQAKEESNLWSLELNKLSYM</sequence>
<keyword evidence="3" id="KW-1185">Reference proteome</keyword>
<accession>A0A3Q7I179</accession>
<dbReference type="InParanoid" id="A0A3Q7I179"/>
<evidence type="ECO:0000313" key="2">
    <source>
        <dbReference type="EnsemblPlants" id="Solyc09g042670.3.1"/>
    </source>
</evidence>
<protein>
    <submittedName>
        <fullName evidence="2">Uncharacterized protein</fullName>
    </submittedName>
</protein>
<keyword evidence="1" id="KW-0732">Signal</keyword>
<dbReference type="EnsemblPlants" id="Solyc09g042670.3.1">
    <property type="protein sequence ID" value="Solyc09g042670.3.1"/>
    <property type="gene ID" value="Solyc09g042670.3"/>
</dbReference>
<name>A0A3Q7I179_SOLLC</name>
<organism evidence="2">
    <name type="scientific">Solanum lycopersicum</name>
    <name type="common">Tomato</name>
    <name type="synonym">Lycopersicon esculentum</name>
    <dbReference type="NCBI Taxonomy" id="4081"/>
    <lineage>
        <taxon>Eukaryota</taxon>
        <taxon>Viridiplantae</taxon>
        <taxon>Streptophyta</taxon>
        <taxon>Embryophyta</taxon>
        <taxon>Tracheophyta</taxon>
        <taxon>Spermatophyta</taxon>
        <taxon>Magnoliopsida</taxon>
        <taxon>eudicotyledons</taxon>
        <taxon>Gunneridae</taxon>
        <taxon>Pentapetalae</taxon>
        <taxon>asterids</taxon>
        <taxon>lamiids</taxon>
        <taxon>Solanales</taxon>
        <taxon>Solanaceae</taxon>
        <taxon>Solanoideae</taxon>
        <taxon>Solaneae</taxon>
        <taxon>Solanum</taxon>
        <taxon>Solanum subgen. Lycopersicon</taxon>
    </lineage>
</organism>
<evidence type="ECO:0000256" key="1">
    <source>
        <dbReference type="SAM" id="SignalP"/>
    </source>
</evidence>
<dbReference type="Proteomes" id="UP000004994">
    <property type="component" value="Chromosome 9"/>
</dbReference>
<evidence type="ECO:0000313" key="3">
    <source>
        <dbReference type="Proteomes" id="UP000004994"/>
    </source>
</evidence>
<reference evidence="2" key="1">
    <citation type="journal article" date="2012" name="Nature">
        <title>The tomato genome sequence provides insights into fleshy fruit evolution.</title>
        <authorList>
            <consortium name="Tomato Genome Consortium"/>
        </authorList>
    </citation>
    <scope>NUCLEOTIDE SEQUENCE [LARGE SCALE GENOMIC DNA]</scope>
    <source>
        <strain evidence="2">cv. Heinz 1706</strain>
    </source>
</reference>
<dbReference type="AlphaFoldDB" id="A0A3Q7I179"/>
<reference evidence="2" key="2">
    <citation type="submission" date="2019-01" db="UniProtKB">
        <authorList>
            <consortium name="EnsemblPlants"/>
        </authorList>
    </citation>
    <scope>IDENTIFICATION</scope>
    <source>
        <strain evidence="2">cv. Heinz 1706</strain>
    </source>
</reference>
<dbReference type="Gramene" id="Solyc09g042670.3.1">
    <property type="protein sequence ID" value="Solyc09g042670.3.1"/>
    <property type="gene ID" value="Solyc09g042670.3"/>
</dbReference>